<evidence type="ECO:0000256" key="5">
    <source>
        <dbReference type="ARBA" id="ARBA00022842"/>
    </source>
</evidence>
<dbReference type="PROSITE" id="PS51880">
    <property type="entry name" value="TGS"/>
    <property type="match status" value="1"/>
</dbReference>
<keyword evidence="3 6" id="KW-0547">Nucleotide-binding</keyword>
<dbReference type="Proteomes" id="UP000230136">
    <property type="component" value="Unassembled WGS sequence"/>
</dbReference>
<dbReference type="InterPro" id="IPR012676">
    <property type="entry name" value="TGS-like"/>
</dbReference>
<dbReference type="PANTHER" id="PTHR23305:SF18">
    <property type="entry name" value="OBG-TYPE G DOMAIN-CONTAINING PROTEIN"/>
    <property type="match status" value="1"/>
</dbReference>
<evidence type="ECO:0000259" key="8">
    <source>
        <dbReference type="PROSITE" id="PS51710"/>
    </source>
</evidence>
<keyword evidence="7" id="KW-0175">Coiled coil</keyword>
<keyword evidence="5" id="KW-0460">Magnesium</keyword>
<dbReference type="AlphaFoldDB" id="A0A2M8DSG2"/>
<dbReference type="Gene3D" id="3.40.50.300">
    <property type="entry name" value="P-loop containing nucleotide triphosphate hydrolases"/>
    <property type="match status" value="1"/>
</dbReference>
<proteinExistence type="inferred from homology"/>
<dbReference type="InterPro" id="IPR027417">
    <property type="entry name" value="P-loop_NTPase"/>
</dbReference>
<feature type="binding site" evidence="6">
    <location>
        <begin position="12"/>
        <end position="17"/>
    </location>
    <ligand>
        <name>ATP</name>
        <dbReference type="ChEBI" id="CHEBI:30616"/>
    </ligand>
</feature>
<feature type="domain" description="OBG-type G" evidence="8">
    <location>
        <begin position="3"/>
        <end position="268"/>
    </location>
</feature>
<dbReference type="InterPro" id="IPR023192">
    <property type="entry name" value="TGS-like_dom_sf"/>
</dbReference>
<name>A0A2M8DSG2_9BACT</name>
<dbReference type="Gene3D" id="3.10.20.30">
    <property type="match status" value="1"/>
</dbReference>
<dbReference type="InterPro" id="IPR013029">
    <property type="entry name" value="YchF_C"/>
</dbReference>
<dbReference type="GO" id="GO:0046872">
    <property type="term" value="F:metal ion binding"/>
    <property type="evidence" value="ECO:0007669"/>
    <property type="project" value="UniProtKB-KW"/>
</dbReference>
<dbReference type="FunFam" id="3.10.20.30:FF:000001">
    <property type="entry name" value="Ribosome-binding ATPase YchF"/>
    <property type="match status" value="1"/>
</dbReference>
<dbReference type="CDD" id="cd04867">
    <property type="entry name" value="TGS_YchF_OLA1"/>
    <property type="match status" value="1"/>
</dbReference>
<evidence type="ECO:0000313" key="10">
    <source>
        <dbReference type="EMBL" id="PJC02294.1"/>
    </source>
</evidence>
<sequence>MSLQIGIVGLPNVGKSTLFQALTKKQVAAENYPFCTIDPNVGVVEVPDPRLETLAKLSNSAKILPTTIEFVDIAGLVAGASKGEGLGNKFLSHIRDVDAIVEVVRHFEDDNITHVAGKIEPESDKETIDTELALADLETVEKRLKKLESEAKGNRELKLLQTIEALKKLLAVLSEGKPARIVDLDDDEKLLIKGMSLLTRKPLLYINNIDEHEIGNIPETDQSLSICAKLESDLVSLSTAEVKEYLESVGIKETGLDKLIVASYKLLELLTFFTSGPIESRAWTVKRGAKAPQAAGVIHTDFEKGFIRSETISYNDFVACGGELGAKEKGLMRLEGKEYEMQDGDVCHFRFSV</sequence>
<evidence type="ECO:0000256" key="2">
    <source>
        <dbReference type="ARBA" id="ARBA00022723"/>
    </source>
</evidence>
<dbReference type="InterPro" id="IPR041706">
    <property type="entry name" value="YchF_N"/>
</dbReference>
<evidence type="ECO:0000256" key="6">
    <source>
        <dbReference type="HAMAP-Rule" id="MF_00944"/>
    </source>
</evidence>
<comment type="cofactor">
    <cofactor evidence="1">
        <name>Mg(2+)</name>
        <dbReference type="ChEBI" id="CHEBI:18420"/>
    </cofactor>
</comment>
<dbReference type="Pfam" id="PF06071">
    <property type="entry name" value="YchF-GTPase_C"/>
    <property type="match status" value="1"/>
</dbReference>
<protein>
    <recommendedName>
        <fullName evidence="6">Ribosome-binding ATPase YchF</fullName>
    </recommendedName>
</protein>
<organism evidence="10 11">
    <name type="scientific">Candidatus Komeilibacteria bacterium CG_4_9_14_0_8_um_filter_36_9</name>
    <dbReference type="NCBI Taxonomy" id="1974473"/>
    <lineage>
        <taxon>Bacteria</taxon>
        <taxon>Candidatus Komeiliibacteriota</taxon>
    </lineage>
</organism>
<dbReference type="Gene3D" id="1.10.150.300">
    <property type="entry name" value="TGS-like domain"/>
    <property type="match status" value="1"/>
</dbReference>
<evidence type="ECO:0000256" key="1">
    <source>
        <dbReference type="ARBA" id="ARBA00001946"/>
    </source>
</evidence>
<dbReference type="InterPro" id="IPR004095">
    <property type="entry name" value="TGS"/>
</dbReference>
<comment type="caution">
    <text evidence="10">The sequence shown here is derived from an EMBL/GenBank/DDBJ whole genome shotgun (WGS) entry which is preliminary data.</text>
</comment>
<dbReference type="EMBL" id="PFSY01000012">
    <property type="protein sequence ID" value="PJC02294.1"/>
    <property type="molecule type" value="Genomic_DNA"/>
</dbReference>
<dbReference type="GO" id="GO:0016887">
    <property type="term" value="F:ATP hydrolysis activity"/>
    <property type="evidence" value="ECO:0007669"/>
    <property type="project" value="UniProtKB-UniRule"/>
</dbReference>
<feature type="coiled-coil region" evidence="7">
    <location>
        <begin position="130"/>
        <end position="157"/>
    </location>
</feature>
<dbReference type="SUPFAM" id="SSF52540">
    <property type="entry name" value="P-loop containing nucleoside triphosphate hydrolases"/>
    <property type="match status" value="1"/>
</dbReference>
<gene>
    <name evidence="6" type="primary">ychF</name>
    <name evidence="10" type="ORF">CO073_00220</name>
</gene>
<dbReference type="Pfam" id="PF01926">
    <property type="entry name" value="MMR_HSR1"/>
    <property type="match status" value="1"/>
</dbReference>
<evidence type="ECO:0000256" key="3">
    <source>
        <dbReference type="ARBA" id="ARBA00022741"/>
    </source>
</evidence>
<dbReference type="HAMAP" id="MF_00944">
    <property type="entry name" value="YchF_OLA1_ATPase"/>
    <property type="match status" value="1"/>
</dbReference>
<dbReference type="FunFam" id="1.10.150.300:FF:000001">
    <property type="entry name" value="Ribosome-binding ATPase YchF"/>
    <property type="match status" value="1"/>
</dbReference>
<dbReference type="GO" id="GO:0005525">
    <property type="term" value="F:GTP binding"/>
    <property type="evidence" value="ECO:0007669"/>
    <property type="project" value="InterPro"/>
</dbReference>
<dbReference type="PIRSF" id="PIRSF006641">
    <property type="entry name" value="CHP00092"/>
    <property type="match status" value="1"/>
</dbReference>
<keyword evidence="4 6" id="KW-0067">ATP-binding</keyword>
<dbReference type="NCBIfam" id="TIGR00092">
    <property type="entry name" value="redox-regulated ATPase YchF"/>
    <property type="match status" value="1"/>
</dbReference>
<dbReference type="CDD" id="cd01900">
    <property type="entry name" value="YchF"/>
    <property type="match status" value="1"/>
</dbReference>
<dbReference type="SUPFAM" id="SSF81271">
    <property type="entry name" value="TGS-like"/>
    <property type="match status" value="1"/>
</dbReference>
<dbReference type="GO" id="GO:0043023">
    <property type="term" value="F:ribosomal large subunit binding"/>
    <property type="evidence" value="ECO:0007669"/>
    <property type="project" value="UniProtKB-UniRule"/>
</dbReference>
<keyword evidence="2" id="KW-0479">Metal-binding</keyword>
<evidence type="ECO:0000313" key="11">
    <source>
        <dbReference type="Proteomes" id="UP000230136"/>
    </source>
</evidence>
<dbReference type="InterPro" id="IPR031167">
    <property type="entry name" value="G_OBG"/>
</dbReference>
<reference evidence="11" key="1">
    <citation type="submission" date="2017-09" db="EMBL/GenBank/DDBJ databases">
        <title>Depth-based differentiation of microbial function through sediment-hosted aquifers and enrichment of novel symbionts in the deep terrestrial subsurface.</title>
        <authorList>
            <person name="Probst A.J."/>
            <person name="Ladd B."/>
            <person name="Jarett J.K."/>
            <person name="Geller-Mcgrath D.E."/>
            <person name="Sieber C.M.K."/>
            <person name="Emerson J.B."/>
            <person name="Anantharaman K."/>
            <person name="Thomas B.C."/>
            <person name="Malmstrom R."/>
            <person name="Stieglmeier M."/>
            <person name="Klingl A."/>
            <person name="Woyke T."/>
            <person name="Ryan C.M."/>
            <person name="Banfield J.F."/>
        </authorList>
    </citation>
    <scope>NUCLEOTIDE SEQUENCE [LARGE SCALE GENOMIC DNA]</scope>
</reference>
<dbReference type="InterPro" id="IPR012675">
    <property type="entry name" value="Beta-grasp_dom_sf"/>
</dbReference>
<feature type="domain" description="TGS" evidence="9">
    <location>
        <begin position="268"/>
        <end position="351"/>
    </location>
</feature>
<dbReference type="InterPro" id="IPR006073">
    <property type="entry name" value="GTP-bd"/>
</dbReference>
<dbReference type="PROSITE" id="PS51710">
    <property type="entry name" value="G_OBG"/>
    <property type="match status" value="1"/>
</dbReference>
<dbReference type="GO" id="GO:0005524">
    <property type="term" value="F:ATP binding"/>
    <property type="evidence" value="ECO:0007669"/>
    <property type="project" value="UniProtKB-UniRule"/>
</dbReference>
<evidence type="ECO:0000256" key="4">
    <source>
        <dbReference type="ARBA" id="ARBA00022840"/>
    </source>
</evidence>
<dbReference type="GO" id="GO:0005737">
    <property type="term" value="C:cytoplasm"/>
    <property type="evidence" value="ECO:0007669"/>
    <property type="project" value="TreeGrafter"/>
</dbReference>
<comment type="function">
    <text evidence="6">ATPase that binds to both the 70S ribosome and the 50S ribosomal subunit in a nucleotide-independent manner.</text>
</comment>
<dbReference type="InterPro" id="IPR004396">
    <property type="entry name" value="ATPase_YchF/OLA1"/>
</dbReference>
<dbReference type="PANTHER" id="PTHR23305">
    <property type="entry name" value="OBG GTPASE FAMILY"/>
    <property type="match status" value="1"/>
</dbReference>
<accession>A0A2M8DSG2</accession>
<comment type="similarity">
    <text evidence="6">Belongs to the TRAFAC class OBG-HflX-like GTPase superfamily. OBG GTPase family. YchF/OLA1 subfamily.</text>
</comment>
<dbReference type="PRINTS" id="PR00326">
    <property type="entry name" value="GTP1OBG"/>
</dbReference>
<evidence type="ECO:0000256" key="7">
    <source>
        <dbReference type="SAM" id="Coils"/>
    </source>
</evidence>
<evidence type="ECO:0000259" key="9">
    <source>
        <dbReference type="PROSITE" id="PS51880"/>
    </source>
</evidence>